<dbReference type="Proteomes" id="UP001162060">
    <property type="component" value="Unassembled WGS sequence"/>
</dbReference>
<reference evidence="5" key="1">
    <citation type="submission" date="2024-01" db="EMBL/GenBank/DDBJ databases">
        <authorList>
            <person name="Webb A."/>
        </authorList>
    </citation>
    <scope>NUCLEOTIDE SEQUENCE</scope>
    <source>
        <strain evidence="5">Pm1</strain>
    </source>
</reference>
<evidence type="ECO:0000313" key="6">
    <source>
        <dbReference type="Proteomes" id="UP001162060"/>
    </source>
</evidence>
<dbReference type="SUPFAM" id="SSF48208">
    <property type="entry name" value="Six-hairpin glycosidases"/>
    <property type="match status" value="1"/>
</dbReference>
<comment type="catalytic activity">
    <reaction evidence="4">
        <text>alpha,alpha-trehalose + H2O = alpha-D-glucose + beta-D-glucose</text>
        <dbReference type="Rhea" id="RHEA:32675"/>
        <dbReference type="ChEBI" id="CHEBI:15377"/>
        <dbReference type="ChEBI" id="CHEBI:15903"/>
        <dbReference type="ChEBI" id="CHEBI:16551"/>
        <dbReference type="ChEBI" id="CHEBI:17925"/>
        <dbReference type="EC" id="3.2.1.28"/>
    </reaction>
</comment>
<gene>
    <name evidence="5" type="ORF">PM001_LOCUS12533</name>
</gene>
<dbReference type="AlphaFoldDB" id="A0AAV1U0F7"/>
<dbReference type="EMBL" id="CAKLBY020000109">
    <property type="protein sequence ID" value="CAK7927383.1"/>
    <property type="molecule type" value="Genomic_DNA"/>
</dbReference>
<dbReference type="PANTHER" id="PTHR23403:SF1">
    <property type="entry name" value="TREHALASE"/>
    <property type="match status" value="1"/>
</dbReference>
<evidence type="ECO:0000256" key="3">
    <source>
        <dbReference type="ARBA" id="ARBA00023295"/>
    </source>
</evidence>
<accession>A0AAV1U0F7</accession>
<dbReference type="EC" id="3.2.1.28" evidence="4"/>
<dbReference type="InterPro" id="IPR001661">
    <property type="entry name" value="Glyco_hydro_37"/>
</dbReference>
<evidence type="ECO:0000256" key="2">
    <source>
        <dbReference type="ARBA" id="ARBA00022801"/>
    </source>
</evidence>
<evidence type="ECO:0000256" key="1">
    <source>
        <dbReference type="ARBA" id="ARBA00005615"/>
    </source>
</evidence>
<dbReference type="PROSITE" id="PS00928">
    <property type="entry name" value="TREHALASE_2"/>
    <property type="match status" value="1"/>
</dbReference>
<sequence length="650" mass="72585">MICQRSPLFHVVMVWSIATGLALGRRYMRPSPDPATSKLMSVGTYSRFVDKSRKEEIQQLERIYCRGDLLHEVQTQELFFDSKTFVDMPIKNTSSVDEVLTKFQDLKASFGDNQLEGKAWKTSLAGFVDQHFDPPGAELVPIVPPDYQDGEMPLGIEQIRNESLRDWAMELHKLWTVLARVPVSVSAAQKPKSSFLYALPIAPASDESVDAFARQFNGENVLVVPGGRFRESYYWDTYWIVQGLLISGLHQTARGVVNHLLEYVAEFGFVPNGGRIYYLTRSQPPMLSDMVRLVAKLDGNNASDEDASVWDLHYLRAALPLLEREYEFWMRQGDHGHAVEIEITGSTANKTFVLNRYDASAGVPRPESYREDVSTVSAAVTEHPKTVDRASVYNEIIAAAESGWDFTSRWFGDYSTLKTVRTSRVIPVDLNSIMHRVELNLAMFHEILGDSVRSARFTEAANDRVRAMDAVLWSEPDGCWKDYLLDSREHSKVVSASDYSPLWGGAFDASDSSRLDKIVASLETSGLLQVCGVQTTTFTSGEQWDAPNAWPPLQDIIIEGLLVAGTARAQVLAKHLVKTWVMASFVAWQNTGLMFEKYDAQQLGGVGDGGEYTPQFGFGWSNGAMLTFLTKYQDHLDNSDGIVCGNGSTD</sequence>
<comment type="caution">
    <text evidence="5">The sequence shown here is derived from an EMBL/GenBank/DDBJ whole genome shotgun (WGS) entry which is preliminary data.</text>
</comment>
<dbReference type="PROSITE" id="PS00927">
    <property type="entry name" value="TREHALASE_1"/>
    <property type="match status" value="1"/>
</dbReference>
<evidence type="ECO:0000256" key="4">
    <source>
        <dbReference type="RuleBase" id="RU361180"/>
    </source>
</evidence>
<dbReference type="InterPro" id="IPR008928">
    <property type="entry name" value="6-hairpin_glycosidase_sf"/>
</dbReference>
<proteinExistence type="inferred from homology"/>
<dbReference type="GO" id="GO:0005993">
    <property type="term" value="P:trehalose catabolic process"/>
    <property type="evidence" value="ECO:0007669"/>
    <property type="project" value="TreeGrafter"/>
</dbReference>
<dbReference type="PANTHER" id="PTHR23403">
    <property type="entry name" value="TREHALASE"/>
    <property type="match status" value="1"/>
</dbReference>
<keyword evidence="2 4" id="KW-0378">Hydrolase</keyword>
<keyword evidence="3 4" id="KW-0326">Glycosidase</keyword>
<organism evidence="5 6">
    <name type="scientific">Peronospora matthiolae</name>
    <dbReference type="NCBI Taxonomy" id="2874970"/>
    <lineage>
        <taxon>Eukaryota</taxon>
        <taxon>Sar</taxon>
        <taxon>Stramenopiles</taxon>
        <taxon>Oomycota</taxon>
        <taxon>Peronosporomycetes</taxon>
        <taxon>Peronosporales</taxon>
        <taxon>Peronosporaceae</taxon>
        <taxon>Peronospora</taxon>
    </lineage>
</organism>
<evidence type="ECO:0000313" key="5">
    <source>
        <dbReference type="EMBL" id="CAK7927383.1"/>
    </source>
</evidence>
<dbReference type="Pfam" id="PF01204">
    <property type="entry name" value="Trehalase"/>
    <property type="match status" value="1"/>
</dbReference>
<dbReference type="GO" id="GO:0004555">
    <property type="term" value="F:alpha,alpha-trehalase activity"/>
    <property type="evidence" value="ECO:0007669"/>
    <property type="project" value="UniProtKB-EC"/>
</dbReference>
<name>A0AAV1U0F7_9STRA</name>
<protein>
    <recommendedName>
        <fullName evidence="4">Trehalase</fullName>
        <ecNumber evidence="4">3.2.1.28</ecNumber>
    </recommendedName>
    <alternativeName>
        <fullName evidence="4">Alpha-trehalose glucohydrolase</fullName>
    </alternativeName>
</protein>
<dbReference type="InterPro" id="IPR018232">
    <property type="entry name" value="Glyco_hydro_37_CS"/>
</dbReference>
<dbReference type="PRINTS" id="PR00744">
    <property type="entry name" value="GLHYDRLASE37"/>
</dbReference>
<dbReference type="InterPro" id="IPR012341">
    <property type="entry name" value="6hp_glycosidase-like_sf"/>
</dbReference>
<comment type="similarity">
    <text evidence="1 4">Belongs to the glycosyl hydrolase 37 family.</text>
</comment>
<dbReference type="Gene3D" id="1.50.10.10">
    <property type="match status" value="1"/>
</dbReference>